<reference evidence="3" key="1">
    <citation type="journal article" date="2019" name="Int. J. Syst. Evol. Microbiol.">
        <title>The Global Catalogue of Microorganisms (GCM) 10K type strain sequencing project: providing services to taxonomists for standard genome sequencing and annotation.</title>
        <authorList>
            <consortium name="The Broad Institute Genomics Platform"/>
            <consortium name="The Broad Institute Genome Sequencing Center for Infectious Disease"/>
            <person name="Wu L."/>
            <person name="Ma J."/>
        </authorList>
    </citation>
    <scope>NUCLEOTIDE SEQUENCE [LARGE SCALE GENOMIC DNA]</scope>
    <source>
        <strain evidence="3">CECT 8979</strain>
    </source>
</reference>
<evidence type="ECO:0000313" key="3">
    <source>
        <dbReference type="Proteomes" id="UP001595812"/>
    </source>
</evidence>
<dbReference type="EMBL" id="JBHSAT010000004">
    <property type="protein sequence ID" value="MFC3876207.1"/>
    <property type="molecule type" value="Genomic_DNA"/>
</dbReference>
<keyword evidence="1" id="KW-0732">Signal</keyword>
<comment type="caution">
    <text evidence="2">The sequence shown here is derived from an EMBL/GenBank/DDBJ whole genome shotgun (WGS) entry which is preliminary data.</text>
</comment>
<organism evidence="2 3">
    <name type="scientific">Winogradskyella maritima</name>
    <dbReference type="NCBI Taxonomy" id="1517766"/>
    <lineage>
        <taxon>Bacteria</taxon>
        <taxon>Pseudomonadati</taxon>
        <taxon>Bacteroidota</taxon>
        <taxon>Flavobacteriia</taxon>
        <taxon>Flavobacteriales</taxon>
        <taxon>Flavobacteriaceae</taxon>
        <taxon>Winogradskyella</taxon>
    </lineage>
</organism>
<keyword evidence="3" id="KW-1185">Reference proteome</keyword>
<evidence type="ECO:0000313" key="2">
    <source>
        <dbReference type="EMBL" id="MFC3876207.1"/>
    </source>
</evidence>
<dbReference type="RefSeq" id="WP_386096907.1">
    <property type="nucleotide sequence ID" value="NZ_JBHSAT010000004.1"/>
</dbReference>
<feature type="chain" id="PRO_5046280165" evidence="1">
    <location>
        <begin position="19"/>
        <end position="186"/>
    </location>
</feature>
<sequence length="186" mass="21897">MRIPLISLLVLVSSFVLGQDKSPEIWTENDNAQYAKLKGLANYIYKKERAQISRDTLFTNYVYFENVLNDTDTERKERRVIAFDTLFCFFKKTVDSIGLRNLEAKPVRFYKNHKIYEPFDAEKSKQKTLAGEKMYAKHDNVFAYYRKEDPKEPLGVLLFEPDTDKLAAWIMLSQGGYRYFLTFNLL</sequence>
<accession>A0ABV8AHX7</accession>
<dbReference type="Proteomes" id="UP001595812">
    <property type="component" value="Unassembled WGS sequence"/>
</dbReference>
<gene>
    <name evidence="2" type="ORF">ACFOSX_03090</name>
</gene>
<feature type="signal peptide" evidence="1">
    <location>
        <begin position="1"/>
        <end position="18"/>
    </location>
</feature>
<protein>
    <submittedName>
        <fullName evidence="2">Uncharacterized protein</fullName>
    </submittedName>
</protein>
<evidence type="ECO:0000256" key="1">
    <source>
        <dbReference type="SAM" id="SignalP"/>
    </source>
</evidence>
<name>A0ABV8AHX7_9FLAO</name>
<proteinExistence type="predicted"/>